<evidence type="ECO:0000256" key="9">
    <source>
        <dbReference type="HAMAP-Rule" id="MF_00542"/>
    </source>
</evidence>
<dbReference type="PROSITE" id="PS01076">
    <property type="entry name" value="ACETATE_KINASE_2"/>
    <property type="match status" value="1"/>
</dbReference>
<dbReference type="PANTHER" id="PTHR21060:SF3">
    <property type="entry name" value="BUTYRATE KINASE 2-RELATED"/>
    <property type="match status" value="1"/>
</dbReference>
<comment type="catalytic activity">
    <reaction evidence="8 9">
        <text>butanoate + ATP = butanoyl phosphate + ADP</text>
        <dbReference type="Rhea" id="RHEA:13585"/>
        <dbReference type="ChEBI" id="CHEBI:17968"/>
        <dbReference type="ChEBI" id="CHEBI:30616"/>
        <dbReference type="ChEBI" id="CHEBI:58079"/>
        <dbReference type="ChEBI" id="CHEBI:456216"/>
        <dbReference type="EC" id="2.7.2.7"/>
    </reaction>
</comment>
<organism evidence="11 12">
    <name type="scientific">Occallatibacter riparius</name>
    <dbReference type="NCBI Taxonomy" id="1002689"/>
    <lineage>
        <taxon>Bacteria</taxon>
        <taxon>Pseudomonadati</taxon>
        <taxon>Acidobacteriota</taxon>
        <taxon>Terriglobia</taxon>
        <taxon>Terriglobales</taxon>
        <taxon>Acidobacteriaceae</taxon>
        <taxon>Occallatibacter</taxon>
    </lineage>
</organism>
<dbReference type="SUPFAM" id="SSF53067">
    <property type="entry name" value="Actin-like ATPase domain"/>
    <property type="match status" value="2"/>
</dbReference>
<keyword evidence="12" id="KW-1185">Reference proteome</keyword>
<dbReference type="GO" id="GO:0006083">
    <property type="term" value="P:acetate metabolic process"/>
    <property type="evidence" value="ECO:0007669"/>
    <property type="project" value="TreeGrafter"/>
</dbReference>
<dbReference type="PIRSF" id="PIRSF036458">
    <property type="entry name" value="Butyrate_kin"/>
    <property type="match status" value="1"/>
</dbReference>
<dbReference type="NCBIfam" id="NF002834">
    <property type="entry name" value="PRK03011.1-5"/>
    <property type="match status" value="1"/>
</dbReference>
<keyword evidence="7 9" id="KW-0067">ATP-binding</keyword>
<evidence type="ECO:0000256" key="4">
    <source>
        <dbReference type="ARBA" id="ARBA00022679"/>
    </source>
</evidence>
<dbReference type="Gene3D" id="3.30.420.40">
    <property type="match status" value="2"/>
</dbReference>
<dbReference type="RefSeq" id="WP_260793789.1">
    <property type="nucleotide sequence ID" value="NZ_CP093313.1"/>
</dbReference>
<dbReference type="AlphaFoldDB" id="A0A9J7BN15"/>
<name>A0A9J7BN15_9BACT</name>
<evidence type="ECO:0000313" key="11">
    <source>
        <dbReference type="EMBL" id="UWZ84284.1"/>
    </source>
</evidence>
<dbReference type="GO" id="GO:0008776">
    <property type="term" value="F:acetate kinase activity"/>
    <property type="evidence" value="ECO:0007669"/>
    <property type="project" value="TreeGrafter"/>
</dbReference>
<keyword evidence="6 9" id="KW-0418">Kinase</keyword>
<accession>A0A9J7BN15</accession>
<dbReference type="InterPro" id="IPR023865">
    <property type="entry name" value="Aliphatic_acid_kinase_CS"/>
</dbReference>
<sequence>MPRGEFKVLVINPGSTSTKIAVYSNEIPALVRTIVHSEADLAPFQGRPVLDQIPFRKAAIEDELRGAGFKRRTHLHAVVGRGGLLRPVPSGVYAVTETMLDELRLAPFGEHASNLGAFLAKAIADEANVEAFVVDPVSVDELCDKARISGSALVPRRSLSHALNTKAVARRYARERGRPYEELRLVIAHLGSGVSVSAHEGGRMIDVNLAGQEGPFSTERSGGLQLLGVVELCFSGLYTQREVWDAFIREGGIYSYLGTKDLSEVESRIVAGDDRAALIFDAMAYQIAKEIGAMATVLEGRVDALIITGGMAHSRRLISQLRIAAGWIAPFVVYPGEDELEALAKGALRVLRGEEKARELGSEAIRTPVHLVPAD</sequence>
<comment type="similarity">
    <text evidence="2 9 10">Belongs to the acetokinase family.</text>
</comment>
<evidence type="ECO:0000256" key="10">
    <source>
        <dbReference type="RuleBase" id="RU003835"/>
    </source>
</evidence>
<dbReference type="GO" id="GO:0047761">
    <property type="term" value="F:butyrate kinase activity"/>
    <property type="evidence" value="ECO:0007669"/>
    <property type="project" value="UniProtKB-UniRule"/>
</dbReference>
<proteinExistence type="inferred from homology"/>
<comment type="subcellular location">
    <subcellularLocation>
        <location evidence="1 9">Cytoplasm</location>
    </subcellularLocation>
</comment>
<dbReference type="EMBL" id="CP093313">
    <property type="protein sequence ID" value="UWZ84284.1"/>
    <property type="molecule type" value="Genomic_DNA"/>
</dbReference>
<dbReference type="Pfam" id="PF00871">
    <property type="entry name" value="Acetate_kinase"/>
    <property type="match status" value="1"/>
</dbReference>
<dbReference type="GO" id="GO:0005524">
    <property type="term" value="F:ATP binding"/>
    <property type="evidence" value="ECO:0007669"/>
    <property type="project" value="UniProtKB-KW"/>
</dbReference>
<dbReference type="HAMAP" id="MF_00542">
    <property type="entry name" value="Butyrate_kinase"/>
    <property type="match status" value="1"/>
</dbReference>
<dbReference type="EC" id="2.7.2.7" evidence="9"/>
<dbReference type="PRINTS" id="PR00471">
    <property type="entry name" value="ACETATEKNASE"/>
</dbReference>
<dbReference type="GO" id="GO:0005737">
    <property type="term" value="C:cytoplasm"/>
    <property type="evidence" value="ECO:0007669"/>
    <property type="project" value="UniProtKB-SubCell"/>
</dbReference>
<dbReference type="InterPro" id="IPR043129">
    <property type="entry name" value="ATPase_NBD"/>
</dbReference>
<evidence type="ECO:0000256" key="7">
    <source>
        <dbReference type="ARBA" id="ARBA00022840"/>
    </source>
</evidence>
<dbReference type="NCBIfam" id="TIGR02707">
    <property type="entry name" value="butyr_kinase"/>
    <property type="match status" value="1"/>
</dbReference>
<evidence type="ECO:0000256" key="6">
    <source>
        <dbReference type="ARBA" id="ARBA00022777"/>
    </source>
</evidence>
<evidence type="ECO:0000256" key="1">
    <source>
        <dbReference type="ARBA" id="ARBA00004496"/>
    </source>
</evidence>
<dbReference type="KEGG" id="orp:MOP44_27525"/>
<dbReference type="Proteomes" id="UP001059380">
    <property type="component" value="Chromosome"/>
</dbReference>
<dbReference type="CDD" id="cd24011">
    <property type="entry name" value="ASKHA_NBD_BK"/>
    <property type="match status" value="1"/>
</dbReference>
<keyword evidence="5 9" id="KW-0547">Nucleotide-binding</keyword>
<protein>
    <recommendedName>
        <fullName evidence="9">Probable butyrate kinase</fullName>
        <shortName evidence="9">BK</shortName>
        <ecNumber evidence="9">2.7.2.7</ecNumber>
    </recommendedName>
    <alternativeName>
        <fullName evidence="9">Branched-chain carboxylic acid kinase</fullName>
    </alternativeName>
</protein>
<reference evidence="11" key="1">
    <citation type="submission" date="2021-04" db="EMBL/GenBank/DDBJ databases">
        <title>Phylogenetic analysis of Acidobacteriaceae.</title>
        <authorList>
            <person name="Qiu L."/>
            <person name="Zhang Q."/>
        </authorList>
    </citation>
    <scope>NUCLEOTIDE SEQUENCE</scope>
    <source>
        <strain evidence="11">DSM 25168</strain>
    </source>
</reference>
<evidence type="ECO:0000256" key="2">
    <source>
        <dbReference type="ARBA" id="ARBA00008748"/>
    </source>
</evidence>
<evidence type="ECO:0000256" key="5">
    <source>
        <dbReference type="ARBA" id="ARBA00022741"/>
    </source>
</evidence>
<keyword evidence="3 9" id="KW-0963">Cytoplasm</keyword>
<dbReference type="PROSITE" id="PS01075">
    <property type="entry name" value="ACETATE_KINASE_1"/>
    <property type="match status" value="1"/>
</dbReference>
<keyword evidence="4 9" id="KW-0808">Transferase</keyword>
<dbReference type="PANTHER" id="PTHR21060">
    <property type="entry name" value="ACETATE KINASE"/>
    <property type="match status" value="1"/>
</dbReference>
<gene>
    <name evidence="9 11" type="primary">buk</name>
    <name evidence="11" type="ORF">MOP44_27525</name>
</gene>
<evidence type="ECO:0000256" key="3">
    <source>
        <dbReference type="ARBA" id="ARBA00022490"/>
    </source>
</evidence>
<dbReference type="InterPro" id="IPR000890">
    <property type="entry name" value="Aliphatic_acid_kin_short-chain"/>
</dbReference>
<evidence type="ECO:0000256" key="8">
    <source>
        <dbReference type="ARBA" id="ARBA00048596"/>
    </source>
</evidence>
<evidence type="ECO:0000313" key="12">
    <source>
        <dbReference type="Proteomes" id="UP001059380"/>
    </source>
</evidence>
<dbReference type="InterPro" id="IPR011245">
    <property type="entry name" value="Butyrate_kin"/>
</dbReference>